<name>A0A7I8INF4_SPIIN</name>
<dbReference type="EMBL" id="LR743592">
    <property type="protein sequence ID" value="CAA2619760.1"/>
    <property type="molecule type" value="Genomic_DNA"/>
</dbReference>
<sequence length="271" mass="30007">MEKSKPVRKSYTSTADLLTWTENAPMESPAAEPSAGISAVLFGGQMTEEEAESLMKTKPCSSSKLKEMTGSGIFAGDQDNGASEAGCHFSTPNNRTGLRLYQPDLIQRRGERFSKKPTTLPEMAKQRELSGTLETESERDARMKKQLSEAKNRELSGHGIFTPRRRLCPGRHRVCITRRQRIRCECGRYHFRLILSGGLSSIILGEEPVLKTAKKIYDQKFAELSGNNPLSVAKLREMTGSDIFADDKVSSREYYGGVRKPPGGESTIALV</sequence>
<evidence type="ECO:0000313" key="4">
    <source>
        <dbReference type="Proteomes" id="UP001189122"/>
    </source>
</evidence>
<dbReference type="AlphaFoldDB" id="A0A7I8INF4"/>
<evidence type="ECO:0000313" key="3">
    <source>
        <dbReference type="EMBL" id="CAA2619760.1"/>
    </source>
</evidence>
<evidence type="ECO:0000259" key="2">
    <source>
        <dbReference type="Pfam" id="PF13266"/>
    </source>
</evidence>
<keyword evidence="4" id="KW-1185">Reference proteome</keyword>
<feature type="compositionally biased region" description="Polar residues" evidence="1">
    <location>
        <begin position="10"/>
        <end position="22"/>
    </location>
</feature>
<feature type="region of interest" description="Disordered" evidence="1">
    <location>
        <begin position="1"/>
        <end position="35"/>
    </location>
</feature>
<evidence type="ECO:0000256" key="1">
    <source>
        <dbReference type="SAM" id="MobiDB-lite"/>
    </source>
</evidence>
<dbReference type="Pfam" id="PF13266">
    <property type="entry name" value="DUF4057"/>
    <property type="match status" value="1"/>
</dbReference>
<reference evidence="3 4" key="1">
    <citation type="submission" date="2019-12" db="EMBL/GenBank/DDBJ databases">
        <authorList>
            <person name="Scholz U."/>
            <person name="Mascher M."/>
            <person name="Fiebig A."/>
        </authorList>
    </citation>
    <scope>NUCLEOTIDE SEQUENCE</scope>
</reference>
<protein>
    <recommendedName>
        <fullName evidence="2">DUF4057 domain-containing protein</fullName>
    </recommendedName>
</protein>
<dbReference type="InterPro" id="IPR025131">
    <property type="entry name" value="DUF4057"/>
</dbReference>
<feature type="compositionally biased region" description="Low complexity" evidence="1">
    <location>
        <begin position="24"/>
        <end position="35"/>
    </location>
</feature>
<feature type="domain" description="DUF4057" evidence="2">
    <location>
        <begin position="3"/>
        <end position="269"/>
    </location>
</feature>
<gene>
    <name evidence="3" type="ORF">SI7747_05005929</name>
</gene>
<dbReference type="Proteomes" id="UP001189122">
    <property type="component" value="Unassembled WGS sequence"/>
</dbReference>
<organism evidence="3">
    <name type="scientific">Spirodela intermedia</name>
    <name type="common">Intermediate duckweed</name>
    <dbReference type="NCBI Taxonomy" id="51605"/>
    <lineage>
        <taxon>Eukaryota</taxon>
        <taxon>Viridiplantae</taxon>
        <taxon>Streptophyta</taxon>
        <taxon>Embryophyta</taxon>
        <taxon>Tracheophyta</taxon>
        <taxon>Spermatophyta</taxon>
        <taxon>Magnoliopsida</taxon>
        <taxon>Liliopsida</taxon>
        <taxon>Araceae</taxon>
        <taxon>Lemnoideae</taxon>
        <taxon>Spirodela</taxon>
    </lineage>
</organism>
<accession>A0A7I8INF4</accession>
<dbReference type="PANTHER" id="PTHR31132">
    <property type="entry name" value="N-LYSINE METHYLTRANSFERASE"/>
    <property type="match status" value="1"/>
</dbReference>
<proteinExistence type="predicted"/>
<dbReference type="EMBL" id="CACRZD030000005">
    <property type="protein sequence ID" value="CAA6659507.1"/>
    <property type="molecule type" value="Genomic_DNA"/>
</dbReference>
<dbReference type="PANTHER" id="PTHR31132:SF13">
    <property type="entry name" value="N-LYSINE METHYLTRANSFERASE"/>
    <property type="match status" value="1"/>
</dbReference>